<keyword evidence="15" id="KW-1185">Reference proteome</keyword>
<dbReference type="SUPFAM" id="SSF55874">
    <property type="entry name" value="ATPase domain of HSP90 chaperone/DNA topoisomerase II/histidine kinase"/>
    <property type="match status" value="1"/>
</dbReference>
<feature type="transmembrane region" description="Helical" evidence="11">
    <location>
        <begin position="231"/>
        <end position="252"/>
    </location>
</feature>
<dbReference type="InterPro" id="IPR003661">
    <property type="entry name" value="HisK_dim/P_dom"/>
</dbReference>
<accession>A0AA97F4C5</accession>
<dbReference type="Pfam" id="PF02518">
    <property type="entry name" value="HATPase_c"/>
    <property type="match status" value="1"/>
</dbReference>
<dbReference type="InterPro" id="IPR005467">
    <property type="entry name" value="His_kinase_dom"/>
</dbReference>
<dbReference type="InterPro" id="IPR004358">
    <property type="entry name" value="Sig_transdc_His_kin-like_C"/>
</dbReference>
<dbReference type="InterPro" id="IPR003594">
    <property type="entry name" value="HATPase_dom"/>
</dbReference>
<reference evidence="14 15" key="1">
    <citation type="submission" date="2023-10" db="EMBL/GenBank/DDBJ databases">
        <title>Complete genome sequence of a Sphingomonadaceae bacterium.</title>
        <authorList>
            <person name="Yan C."/>
        </authorList>
    </citation>
    <scope>NUCLEOTIDE SEQUENCE [LARGE SCALE GENOMIC DNA]</scope>
    <source>
        <strain evidence="14 15">SCSIO 66989</strain>
    </source>
</reference>
<evidence type="ECO:0000256" key="9">
    <source>
        <dbReference type="ARBA" id="ARBA00023012"/>
    </source>
</evidence>
<dbReference type="PANTHER" id="PTHR45436">
    <property type="entry name" value="SENSOR HISTIDINE KINASE YKOH"/>
    <property type="match status" value="1"/>
</dbReference>
<gene>
    <name evidence="14" type="ORF">RB602_07925</name>
</gene>
<evidence type="ECO:0000259" key="12">
    <source>
        <dbReference type="PROSITE" id="PS50109"/>
    </source>
</evidence>
<dbReference type="CDD" id="cd06225">
    <property type="entry name" value="HAMP"/>
    <property type="match status" value="1"/>
</dbReference>
<proteinExistence type="predicted"/>
<dbReference type="EC" id="2.7.13.3" evidence="3"/>
<dbReference type="PROSITE" id="PS50885">
    <property type="entry name" value="HAMP"/>
    <property type="match status" value="1"/>
</dbReference>
<dbReference type="EMBL" id="CP136594">
    <property type="protein sequence ID" value="WOE73798.1"/>
    <property type="molecule type" value="Genomic_DNA"/>
</dbReference>
<dbReference type="Pfam" id="PF00672">
    <property type="entry name" value="HAMP"/>
    <property type="match status" value="1"/>
</dbReference>
<dbReference type="Pfam" id="PF00512">
    <property type="entry name" value="HisKA"/>
    <property type="match status" value="1"/>
</dbReference>
<dbReference type="PROSITE" id="PS50109">
    <property type="entry name" value="HIS_KIN"/>
    <property type="match status" value="1"/>
</dbReference>
<dbReference type="AlphaFoldDB" id="A0AA97F4C5"/>
<evidence type="ECO:0000313" key="15">
    <source>
        <dbReference type="Proteomes" id="UP001302429"/>
    </source>
</evidence>
<evidence type="ECO:0000259" key="13">
    <source>
        <dbReference type="PROSITE" id="PS50885"/>
    </source>
</evidence>
<dbReference type="PANTHER" id="PTHR45436:SF5">
    <property type="entry name" value="SENSOR HISTIDINE KINASE TRCS"/>
    <property type="match status" value="1"/>
</dbReference>
<dbReference type="InterPro" id="IPR036890">
    <property type="entry name" value="HATPase_C_sf"/>
</dbReference>
<dbReference type="SUPFAM" id="SSF47384">
    <property type="entry name" value="Homodimeric domain of signal transducing histidine kinase"/>
    <property type="match status" value="1"/>
</dbReference>
<keyword evidence="10 11" id="KW-0472">Membrane</keyword>
<dbReference type="CDD" id="cd00075">
    <property type="entry name" value="HATPase"/>
    <property type="match status" value="1"/>
</dbReference>
<evidence type="ECO:0000256" key="10">
    <source>
        <dbReference type="ARBA" id="ARBA00023136"/>
    </source>
</evidence>
<feature type="domain" description="Histidine kinase" evidence="12">
    <location>
        <begin position="316"/>
        <end position="535"/>
    </location>
</feature>
<dbReference type="SMART" id="SM00388">
    <property type="entry name" value="HisKA"/>
    <property type="match status" value="1"/>
</dbReference>
<evidence type="ECO:0000256" key="1">
    <source>
        <dbReference type="ARBA" id="ARBA00000085"/>
    </source>
</evidence>
<evidence type="ECO:0000256" key="4">
    <source>
        <dbReference type="ARBA" id="ARBA00022553"/>
    </source>
</evidence>
<evidence type="ECO:0000256" key="2">
    <source>
        <dbReference type="ARBA" id="ARBA00004370"/>
    </source>
</evidence>
<dbReference type="InterPro" id="IPR050428">
    <property type="entry name" value="TCS_sensor_his_kinase"/>
</dbReference>
<dbReference type="SUPFAM" id="SSF158472">
    <property type="entry name" value="HAMP domain-like"/>
    <property type="match status" value="1"/>
</dbReference>
<dbReference type="KEGG" id="acoa:RB602_07925"/>
<dbReference type="GO" id="GO:0000155">
    <property type="term" value="F:phosphorelay sensor kinase activity"/>
    <property type="evidence" value="ECO:0007669"/>
    <property type="project" value="InterPro"/>
</dbReference>
<feature type="transmembrane region" description="Helical" evidence="11">
    <location>
        <begin position="39"/>
        <end position="59"/>
    </location>
</feature>
<organism evidence="14 15">
    <name type="scientific">Alterisphingorhabdus coralli</name>
    <dbReference type="NCBI Taxonomy" id="3071408"/>
    <lineage>
        <taxon>Bacteria</taxon>
        <taxon>Pseudomonadati</taxon>
        <taxon>Pseudomonadota</taxon>
        <taxon>Alphaproteobacteria</taxon>
        <taxon>Sphingomonadales</taxon>
        <taxon>Sphingomonadaceae</taxon>
        <taxon>Alterisphingorhabdus (ex Yan et al. 2024)</taxon>
    </lineage>
</organism>
<keyword evidence="4" id="KW-0597">Phosphoprotein</keyword>
<feature type="domain" description="HAMP" evidence="13">
    <location>
        <begin position="253"/>
        <end position="308"/>
    </location>
</feature>
<dbReference type="InterPro" id="IPR036097">
    <property type="entry name" value="HisK_dim/P_sf"/>
</dbReference>
<evidence type="ECO:0000256" key="7">
    <source>
        <dbReference type="ARBA" id="ARBA00022777"/>
    </source>
</evidence>
<dbReference type="PRINTS" id="PR00344">
    <property type="entry name" value="BCTRLSENSOR"/>
</dbReference>
<keyword evidence="8 11" id="KW-1133">Transmembrane helix</keyword>
<evidence type="ECO:0000256" key="3">
    <source>
        <dbReference type="ARBA" id="ARBA00012438"/>
    </source>
</evidence>
<dbReference type="Proteomes" id="UP001302429">
    <property type="component" value="Chromosome"/>
</dbReference>
<dbReference type="SMART" id="SM00304">
    <property type="entry name" value="HAMP"/>
    <property type="match status" value="1"/>
</dbReference>
<keyword evidence="6 11" id="KW-0812">Transmembrane</keyword>
<dbReference type="InterPro" id="IPR003660">
    <property type="entry name" value="HAMP_dom"/>
</dbReference>
<evidence type="ECO:0000256" key="5">
    <source>
        <dbReference type="ARBA" id="ARBA00022679"/>
    </source>
</evidence>
<sequence length="549" mass="61237">MLDTVSSKTPESQIAQGDGLPLAAEEAELFWTARISLRARILAVNVFAIAVLAGSFFYLDNYRNTLLISRQADDERQVAAAVRAYDLVPEPMRADLMTEVAQLNNFRVRVYAENGIKLIDTFSFNEPTYELRDPDKEPLKRHVARFLDRSIDTIVRAPRRERFVEPDNDRLSAWDEVVIAAETGEPVTRARYAPDRTFMLSAAAKAPQSGHVMLITRNARTITAIVRDQRLALGIIIACVLIVSVLLSLFLARTIVKPLALLAGAANRVRLGRERDVEVPRLPERGDEIGQLARALSDMTEALRKRIDATESFAADVSHEIKNPLASLRSALEGLERVEDPKLRKQLHDIACSDVLRLDRLITDISEASRVDAQLARTRFEPIDMGEVIDQLLKTREERDLNHGREIAFARPRKGVAVVMGEGTRLARVIDNLLDNAVSFSPEKGLVEIVATRDRNQVLIRIMDNGPGVPESQREAIFHRFHSYRDEQEEFGQHSGLGLAIARSIIEAHEGQLIATDRPDGARGAHFCISLPAMLAPKPIIGSGLKDER</sequence>
<keyword evidence="5" id="KW-0808">Transferase</keyword>
<comment type="subcellular location">
    <subcellularLocation>
        <location evidence="2">Membrane</location>
    </subcellularLocation>
</comment>
<dbReference type="GO" id="GO:0016020">
    <property type="term" value="C:membrane"/>
    <property type="evidence" value="ECO:0007669"/>
    <property type="project" value="UniProtKB-SubCell"/>
</dbReference>
<name>A0AA97F4C5_9SPHN</name>
<dbReference type="CDD" id="cd00082">
    <property type="entry name" value="HisKA"/>
    <property type="match status" value="1"/>
</dbReference>
<evidence type="ECO:0000313" key="14">
    <source>
        <dbReference type="EMBL" id="WOE73798.1"/>
    </source>
</evidence>
<dbReference type="Gene3D" id="1.10.287.130">
    <property type="match status" value="1"/>
</dbReference>
<protein>
    <recommendedName>
        <fullName evidence="3">histidine kinase</fullName>
        <ecNumber evidence="3">2.7.13.3</ecNumber>
    </recommendedName>
</protein>
<dbReference type="SMART" id="SM00387">
    <property type="entry name" value="HATPase_c"/>
    <property type="match status" value="1"/>
</dbReference>
<keyword evidence="9" id="KW-0902">Two-component regulatory system</keyword>
<dbReference type="Gene3D" id="3.30.565.10">
    <property type="entry name" value="Histidine kinase-like ATPase, C-terminal domain"/>
    <property type="match status" value="1"/>
</dbReference>
<evidence type="ECO:0000256" key="8">
    <source>
        <dbReference type="ARBA" id="ARBA00022989"/>
    </source>
</evidence>
<evidence type="ECO:0000256" key="6">
    <source>
        <dbReference type="ARBA" id="ARBA00022692"/>
    </source>
</evidence>
<comment type="catalytic activity">
    <reaction evidence="1">
        <text>ATP + protein L-histidine = ADP + protein N-phospho-L-histidine.</text>
        <dbReference type="EC" id="2.7.13.3"/>
    </reaction>
</comment>
<dbReference type="Gene3D" id="6.10.340.10">
    <property type="match status" value="1"/>
</dbReference>
<keyword evidence="7 14" id="KW-0418">Kinase</keyword>
<evidence type="ECO:0000256" key="11">
    <source>
        <dbReference type="SAM" id="Phobius"/>
    </source>
</evidence>